<protein>
    <submittedName>
        <fullName evidence="1">Uncharacterized protein</fullName>
    </submittedName>
</protein>
<dbReference type="AlphaFoldDB" id="A0A0C2JIQ7"/>
<evidence type="ECO:0000313" key="2">
    <source>
        <dbReference type="Proteomes" id="UP000031668"/>
    </source>
</evidence>
<accession>A0A0C2JIQ7</accession>
<gene>
    <name evidence="1" type="ORF">RF11_04010</name>
</gene>
<dbReference type="EMBL" id="JWZT01002504">
    <property type="protein sequence ID" value="KII69238.1"/>
    <property type="molecule type" value="Genomic_DNA"/>
</dbReference>
<dbReference type="Gene3D" id="1.10.10.10">
    <property type="entry name" value="Winged helix-like DNA-binding domain superfamily/Winged helix DNA-binding domain"/>
    <property type="match status" value="1"/>
</dbReference>
<organism evidence="1 2">
    <name type="scientific">Thelohanellus kitauei</name>
    <name type="common">Myxosporean</name>
    <dbReference type="NCBI Taxonomy" id="669202"/>
    <lineage>
        <taxon>Eukaryota</taxon>
        <taxon>Metazoa</taxon>
        <taxon>Cnidaria</taxon>
        <taxon>Myxozoa</taxon>
        <taxon>Myxosporea</taxon>
        <taxon>Bivalvulida</taxon>
        <taxon>Platysporina</taxon>
        <taxon>Myxobolidae</taxon>
        <taxon>Thelohanellus</taxon>
    </lineage>
</organism>
<comment type="caution">
    <text evidence="1">The sequence shown here is derived from an EMBL/GenBank/DDBJ whole genome shotgun (WGS) entry which is preliminary data.</text>
</comment>
<sequence length="148" mass="17111">MNGPDTLICKYLETTTTSFDIYEKLCAFLEVYKNLNEKYLGHENKLCCENAQIFFWVSKAGAEPPNKYNQIDDGRRSRIIAAHQAGSTIRVISQYENLPRSSISSILKKVHTNGRVEKKREEEETHTKLPLKFSNISEICYKMIARFL</sequence>
<evidence type="ECO:0000313" key="1">
    <source>
        <dbReference type="EMBL" id="KII69238.1"/>
    </source>
</evidence>
<dbReference type="OrthoDB" id="4843387at2759"/>
<reference evidence="1 2" key="1">
    <citation type="journal article" date="2014" name="Genome Biol. Evol.">
        <title>The genome of the myxosporean Thelohanellus kitauei shows adaptations to nutrient acquisition within its fish host.</title>
        <authorList>
            <person name="Yang Y."/>
            <person name="Xiong J."/>
            <person name="Zhou Z."/>
            <person name="Huo F."/>
            <person name="Miao W."/>
            <person name="Ran C."/>
            <person name="Liu Y."/>
            <person name="Zhang J."/>
            <person name="Feng J."/>
            <person name="Wang M."/>
            <person name="Wang M."/>
            <person name="Wang L."/>
            <person name="Yao B."/>
        </authorList>
    </citation>
    <scope>NUCLEOTIDE SEQUENCE [LARGE SCALE GENOMIC DNA]</scope>
    <source>
        <strain evidence="1">Wuqing</strain>
    </source>
</reference>
<proteinExistence type="predicted"/>
<dbReference type="InterPro" id="IPR036388">
    <property type="entry name" value="WH-like_DNA-bd_sf"/>
</dbReference>
<dbReference type="Proteomes" id="UP000031668">
    <property type="component" value="Unassembled WGS sequence"/>
</dbReference>
<keyword evidence="2" id="KW-1185">Reference proteome</keyword>
<name>A0A0C2JIQ7_THEKT</name>